<organism evidence="1 2">
    <name type="scientific">candidate division WWE3 bacterium GW2011_GWB1_41_6</name>
    <dbReference type="NCBI Taxonomy" id="1619112"/>
    <lineage>
        <taxon>Bacteria</taxon>
        <taxon>Katanobacteria</taxon>
    </lineage>
</organism>
<protein>
    <recommendedName>
        <fullName evidence="3">2'-5' RNA ligase</fullName>
    </recommendedName>
</protein>
<evidence type="ECO:0008006" key="3">
    <source>
        <dbReference type="Google" id="ProtNLM"/>
    </source>
</evidence>
<gene>
    <name evidence="1" type="ORF">UU72_C0036G0003</name>
</gene>
<dbReference type="AlphaFoldDB" id="A0A0G0WSI4"/>
<dbReference type="Proteomes" id="UP000034163">
    <property type="component" value="Unassembled WGS sequence"/>
</dbReference>
<reference evidence="1 2" key="1">
    <citation type="journal article" date="2015" name="Nature">
        <title>rRNA introns, odd ribosomes, and small enigmatic genomes across a large radiation of phyla.</title>
        <authorList>
            <person name="Brown C.T."/>
            <person name="Hug L.A."/>
            <person name="Thomas B.C."/>
            <person name="Sharon I."/>
            <person name="Castelle C.J."/>
            <person name="Singh A."/>
            <person name="Wilkins M.J."/>
            <person name="Williams K.H."/>
            <person name="Banfield J.F."/>
        </authorList>
    </citation>
    <scope>NUCLEOTIDE SEQUENCE [LARGE SCALE GENOMIC DNA]</scope>
</reference>
<accession>A0A0G0WSI4</accession>
<proteinExistence type="predicted"/>
<evidence type="ECO:0000313" key="1">
    <source>
        <dbReference type="EMBL" id="KKS15725.1"/>
    </source>
</evidence>
<dbReference type="EMBL" id="LCBS01000036">
    <property type="protein sequence ID" value="KKS15725.1"/>
    <property type="molecule type" value="Genomic_DNA"/>
</dbReference>
<sequence>MKRIWIEQKVKDTDEILEVQKILINSIPVFRTYDKDKLHLTVFNIGIPDNLYEEIDKIVPNLSYENYIDMLFALLKPFVELLPRETVLKADSLVLLGNPKTPKIGIKLIKSSTLKRARERVIYGLEHFLLQLGVTDPQAFILNNKNLGKSYNKDYIPHITLGTMLVPEDPPKICLGEKLFHFEPSYIVNFDQLKLG</sequence>
<evidence type="ECO:0000313" key="2">
    <source>
        <dbReference type="Proteomes" id="UP000034163"/>
    </source>
</evidence>
<comment type="caution">
    <text evidence="1">The sequence shown here is derived from an EMBL/GenBank/DDBJ whole genome shotgun (WGS) entry which is preliminary data.</text>
</comment>
<name>A0A0G0WSI4_UNCKA</name>